<dbReference type="RefSeq" id="WP_090228334.1">
    <property type="nucleotide sequence ID" value="NZ_CAURGU010000056.1"/>
</dbReference>
<dbReference type="Pfam" id="PF26620">
    <property type="entry name" value="DUF8197"/>
    <property type="match status" value="1"/>
</dbReference>
<dbReference type="EMBL" id="QFOH01000015">
    <property type="protein sequence ID" value="PZP23021.1"/>
    <property type="molecule type" value="Genomic_DNA"/>
</dbReference>
<reference evidence="1 4" key="3">
    <citation type="submission" date="2017-08" db="EMBL/GenBank/DDBJ databases">
        <title>Infants hospitalized years apart are colonized by the same room-sourced microbial strains.</title>
        <authorList>
            <person name="Brooks B."/>
            <person name="Olm M.R."/>
            <person name="Firek B.A."/>
            <person name="Baker R."/>
            <person name="Thomas B.C."/>
            <person name="Morowitz M.J."/>
            <person name="Banfield J.F."/>
        </authorList>
    </citation>
    <scope>NUCLEOTIDE SEQUENCE [LARGE SCALE GENOMIC DNA]</scope>
    <source>
        <strain evidence="1">S2_009_000_R2_77</strain>
    </source>
</reference>
<dbReference type="InterPro" id="IPR058510">
    <property type="entry name" value="DUF8197"/>
</dbReference>
<evidence type="ECO:0000313" key="2">
    <source>
        <dbReference type="EMBL" id="SDX20089.1"/>
    </source>
</evidence>
<accession>A0A1H2ZTS2</accession>
<keyword evidence="3" id="KW-1185">Reference proteome</keyword>
<dbReference type="NCBIfam" id="NF046101">
    <property type="entry name" value="PA3496_fam"/>
    <property type="match status" value="1"/>
</dbReference>
<reference evidence="2" key="1">
    <citation type="submission" date="2016-10" db="EMBL/GenBank/DDBJ databases">
        <authorList>
            <person name="de Groot N.N."/>
        </authorList>
    </citation>
    <scope>NUCLEOTIDE SEQUENCE [LARGE SCALE GENOMIC DNA]</scope>
    <source>
        <strain evidence="2">NRRL B-59562</strain>
    </source>
</reference>
<dbReference type="Proteomes" id="UP000243778">
    <property type="component" value="Unassembled WGS sequence"/>
</dbReference>
<protein>
    <recommendedName>
        <fullName evidence="5">Leucyl-tRNA synthetase</fullName>
    </recommendedName>
</protein>
<proteinExistence type="predicted"/>
<sequence>MTDKAEIELEDDLAVEDADGDDDTATPVEVAKTNLTKRRIIDNYLEERRLQRQLSDYDFDL</sequence>
<name>A0A2W5CUQ4_9PSED</name>
<evidence type="ECO:0008006" key="5">
    <source>
        <dbReference type="Google" id="ProtNLM"/>
    </source>
</evidence>
<dbReference type="STRING" id="1007099.SAMN05216287_2422"/>
<evidence type="ECO:0000313" key="3">
    <source>
        <dbReference type="Proteomes" id="UP000243778"/>
    </source>
</evidence>
<organism evidence="1 4">
    <name type="scientific">Pseudomonas kuykendallii</name>
    <dbReference type="NCBI Taxonomy" id="1007099"/>
    <lineage>
        <taxon>Bacteria</taxon>
        <taxon>Pseudomonadati</taxon>
        <taxon>Pseudomonadota</taxon>
        <taxon>Gammaproteobacteria</taxon>
        <taxon>Pseudomonadales</taxon>
        <taxon>Pseudomonadaceae</taxon>
        <taxon>Pseudomonas</taxon>
    </lineage>
</organism>
<dbReference type="Proteomes" id="UP000249198">
    <property type="component" value="Unassembled WGS sequence"/>
</dbReference>
<reference evidence="3" key="2">
    <citation type="submission" date="2016-10" db="EMBL/GenBank/DDBJ databases">
        <authorList>
            <person name="Varghese N."/>
            <person name="Submissions S."/>
        </authorList>
    </citation>
    <scope>NUCLEOTIDE SEQUENCE [LARGE SCALE GENOMIC DNA]</scope>
    <source>
        <strain evidence="3">NRRL B-59562</strain>
    </source>
</reference>
<accession>A0A2W5CUQ4</accession>
<dbReference type="InterPro" id="IPR058059">
    <property type="entry name" value="PA3496-like"/>
</dbReference>
<evidence type="ECO:0000313" key="4">
    <source>
        <dbReference type="Proteomes" id="UP000249198"/>
    </source>
</evidence>
<gene>
    <name evidence="1" type="ORF">DI599_13050</name>
    <name evidence="2" type="ORF">SAMN05216287_2422</name>
</gene>
<dbReference type="AlphaFoldDB" id="A0A2W5CUQ4"/>
<evidence type="ECO:0000313" key="1">
    <source>
        <dbReference type="EMBL" id="PZP23021.1"/>
    </source>
</evidence>
<dbReference type="OrthoDB" id="7030750at2"/>
<dbReference type="EMBL" id="FNNU01000003">
    <property type="protein sequence ID" value="SDX20089.1"/>
    <property type="molecule type" value="Genomic_DNA"/>
</dbReference>